<dbReference type="CDD" id="cd22268">
    <property type="entry name" value="DPBB_RlpA-like"/>
    <property type="match status" value="1"/>
</dbReference>
<dbReference type="eggNOG" id="COG0797">
    <property type="taxonomic scope" value="Bacteria"/>
</dbReference>
<keyword evidence="1" id="KW-0732">Signal</keyword>
<evidence type="ECO:0000256" key="3">
    <source>
        <dbReference type="ARBA" id="ARBA00023316"/>
    </source>
</evidence>
<dbReference type="GO" id="GO:0008932">
    <property type="term" value="F:lytic endotransglycosylase activity"/>
    <property type="evidence" value="ECO:0007669"/>
    <property type="project" value="UniProtKB-UniRule"/>
</dbReference>
<dbReference type="FunFam" id="2.40.40.10:FF:000003">
    <property type="entry name" value="Endolytic peptidoglycan transglycosylase RlpA"/>
    <property type="match status" value="1"/>
</dbReference>
<sequence length="303" mass="32398">MRSNDCDPMTAAGVRSLVLALALAGAFAAGLSGCGSTPSRDTTMQAPAGAGSAARRGGYYKDDGPGSDIPANLDAIADAEPRLEPLHRFANRPYSVFGQEYVPATELSAFRQRGRASWYGRRFHGKPTSSGEPYDMYAMTAAHPTLPIPSYARVTNPANGRTIVVRINDRGPFHKDRIIDLSYAGAHRLGYVNAGSAPVEVETILPHEIALSTPAQPAQPAQGLSVGRGVFLQLGTFSSAAKAEGLRARVRDEFETLADRLELQEDGSRYRVQLGPFASADEARDEAGRLAAALDIRPFVVTR</sequence>
<comment type="subcellular location">
    <subcellularLocation>
        <location evidence="4">Cell membrane</location>
        <topology evidence="4">Lipid-anchor</topology>
    </subcellularLocation>
</comment>
<evidence type="ECO:0000256" key="2">
    <source>
        <dbReference type="ARBA" id="ARBA00023239"/>
    </source>
</evidence>
<dbReference type="InterPro" id="IPR009009">
    <property type="entry name" value="RlpA-like_DPBB"/>
</dbReference>
<evidence type="ECO:0000259" key="7">
    <source>
        <dbReference type="PROSITE" id="PS51724"/>
    </source>
</evidence>
<gene>
    <name evidence="4 8" type="primary">rlpA</name>
    <name evidence="8" type="ORF">ebA3043</name>
</gene>
<dbReference type="AlphaFoldDB" id="Q5P4C3"/>
<dbReference type="InterPro" id="IPR034718">
    <property type="entry name" value="RlpA"/>
</dbReference>
<feature type="region of interest" description="Disordered" evidence="6">
    <location>
        <begin position="36"/>
        <end position="64"/>
    </location>
</feature>
<proteinExistence type="inferred from homology"/>
<evidence type="ECO:0000256" key="5">
    <source>
        <dbReference type="RuleBase" id="RU003495"/>
    </source>
</evidence>
<protein>
    <recommendedName>
        <fullName evidence="4">Endolytic peptidoglycan transglycosylase RlpA</fullName>
        <ecNumber evidence="4">4.2.2.-</ecNumber>
    </recommendedName>
</protein>
<keyword evidence="4 8" id="KW-0449">Lipoprotein</keyword>
<dbReference type="HOGENOM" id="CLU_042923_3_2_4"/>
<dbReference type="eggNOG" id="COG3087">
    <property type="taxonomic scope" value="Bacteria"/>
</dbReference>
<dbReference type="Pfam" id="PF05036">
    <property type="entry name" value="SPOR"/>
    <property type="match status" value="1"/>
</dbReference>
<keyword evidence="9" id="KW-1185">Reference proteome</keyword>
<name>Q5P4C3_AROAE</name>
<keyword evidence="2 4" id="KW-0456">Lyase</keyword>
<keyword evidence="4" id="KW-0472">Membrane</keyword>
<dbReference type="GO" id="GO:0071555">
    <property type="term" value="P:cell wall organization"/>
    <property type="evidence" value="ECO:0007669"/>
    <property type="project" value="UniProtKB-KW"/>
</dbReference>
<comment type="similarity">
    <text evidence="4 5">Belongs to the RlpA family.</text>
</comment>
<keyword evidence="3 4" id="KW-0961">Cell wall biogenesis/degradation</keyword>
<dbReference type="InterPro" id="IPR012997">
    <property type="entry name" value="RplA"/>
</dbReference>
<dbReference type="Pfam" id="PF03330">
    <property type="entry name" value="DPBB_1"/>
    <property type="match status" value="1"/>
</dbReference>
<dbReference type="GO" id="GO:0000270">
    <property type="term" value="P:peptidoglycan metabolic process"/>
    <property type="evidence" value="ECO:0007669"/>
    <property type="project" value="UniProtKB-UniRule"/>
</dbReference>
<evidence type="ECO:0000313" key="8">
    <source>
        <dbReference type="EMBL" id="CAI07840.1"/>
    </source>
</evidence>
<evidence type="ECO:0000256" key="6">
    <source>
        <dbReference type="SAM" id="MobiDB-lite"/>
    </source>
</evidence>
<evidence type="ECO:0000313" key="9">
    <source>
        <dbReference type="Proteomes" id="UP000006552"/>
    </source>
</evidence>
<dbReference type="InterPro" id="IPR036680">
    <property type="entry name" value="SPOR-like_sf"/>
</dbReference>
<feature type="domain" description="SPOR" evidence="7">
    <location>
        <begin position="224"/>
        <end position="303"/>
    </location>
</feature>
<feature type="compositionally biased region" description="Low complexity" evidence="6">
    <location>
        <begin position="48"/>
        <end position="57"/>
    </location>
</feature>
<dbReference type="Gene3D" id="2.40.40.10">
    <property type="entry name" value="RlpA-like domain"/>
    <property type="match status" value="1"/>
</dbReference>
<dbReference type="NCBIfam" id="TIGR00413">
    <property type="entry name" value="rlpA"/>
    <property type="match status" value="1"/>
</dbReference>
<dbReference type="GO" id="GO:0042834">
    <property type="term" value="F:peptidoglycan binding"/>
    <property type="evidence" value="ECO:0007669"/>
    <property type="project" value="InterPro"/>
</dbReference>
<dbReference type="Gene3D" id="3.30.70.1070">
    <property type="entry name" value="Sporulation related repeat"/>
    <property type="match status" value="1"/>
</dbReference>
<dbReference type="EC" id="4.2.2.-" evidence="4"/>
<dbReference type="SUPFAM" id="SSF50685">
    <property type="entry name" value="Barwin-like endoglucanases"/>
    <property type="match status" value="1"/>
</dbReference>
<keyword evidence="4" id="KW-0564">Palmitate</keyword>
<dbReference type="Proteomes" id="UP000006552">
    <property type="component" value="Chromosome"/>
</dbReference>
<reference evidence="8 9" key="1">
    <citation type="journal article" date="2005" name="Arch. Microbiol.">
        <title>The genome sequence of an anaerobic aromatic-degrading denitrifying bacterium, strain EbN1.</title>
        <authorList>
            <person name="Rabus R."/>
            <person name="Kube M."/>
            <person name="Heider J."/>
            <person name="Beck A."/>
            <person name="Heitmann K."/>
            <person name="Widdel F."/>
            <person name="Reinhardt R."/>
        </authorList>
    </citation>
    <scope>NUCLEOTIDE SEQUENCE [LARGE SCALE GENOMIC DNA]</scope>
    <source>
        <strain evidence="8 9">EbN1</strain>
    </source>
</reference>
<dbReference type="PANTHER" id="PTHR34183">
    <property type="entry name" value="ENDOLYTIC PEPTIDOGLYCAN TRANSGLYCOSYLASE RLPA"/>
    <property type="match status" value="1"/>
</dbReference>
<dbReference type="STRING" id="76114.ebA3043"/>
<dbReference type="InterPro" id="IPR007730">
    <property type="entry name" value="SPOR-like_dom"/>
</dbReference>
<dbReference type="RefSeq" id="WP_011237554.1">
    <property type="nucleotide sequence ID" value="NC_006513.1"/>
</dbReference>
<dbReference type="HAMAP" id="MF_02071">
    <property type="entry name" value="RlpA"/>
    <property type="match status" value="1"/>
</dbReference>
<accession>Q5P4C3</accession>
<dbReference type="PROSITE" id="PS51724">
    <property type="entry name" value="SPOR"/>
    <property type="match status" value="1"/>
</dbReference>
<dbReference type="EMBL" id="CR555306">
    <property type="protein sequence ID" value="CAI07840.1"/>
    <property type="molecule type" value="Genomic_DNA"/>
</dbReference>
<evidence type="ECO:0000256" key="4">
    <source>
        <dbReference type="HAMAP-Rule" id="MF_02071"/>
    </source>
</evidence>
<evidence type="ECO:0000256" key="1">
    <source>
        <dbReference type="ARBA" id="ARBA00022729"/>
    </source>
</evidence>
<dbReference type="PROSITE" id="PS51257">
    <property type="entry name" value="PROKAR_LIPOPROTEIN"/>
    <property type="match status" value="1"/>
</dbReference>
<dbReference type="KEGG" id="eba:ebA3043"/>
<organism evidence="8 9">
    <name type="scientific">Aromatoleum aromaticum (strain DSM 19018 / LMG 30748 / EbN1)</name>
    <name type="common">Azoarcus sp. (strain EbN1)</name>
    <dbReference type="NCBI Taxonomy" id="76114"/>
    <lineage>
        <taxon>Bacteria</taxon>
        <taxon>Pseudomonadati</taxon>
        <taxon>Pseudomonadota</taxon>
        <taxon>Betaproteobacteria</taxon>
        <taxon>Rhodocyclales</taxon>
        <taxon>Rhodocyclaceae</taxon>
        <taxon>Aromatoleum</taxon>
    </lineage>
</organism>
<keyword evidence="4" id="KW-1003">Cell membrane</keyword>
<dbReference type="GO" id="GO:0005886">
    <property type="term" value="C:plasma membrane"/>
    <property type="evidence" value="ECO:0007669"/>
    <property type="project" value="UniProtKB-SubCell"/>
</dbReference>
<dbReference type="SUPFAM" id="SSF110997">
    <property type="entry name" value="Sporulation related repeat"/>
    <property type="match status" value="1"/>
</dbReference>
<dbReference type="InterPro" id="IPR036908">
    <property type="entry name" value="RlpA-like_sf"/>
</dbReference>
<dbReference type="PANTHER" id="PTHR34183:SF1">
    <property type="entry name" value="ENDOLYTIC PEPTIDOGLYCAN TRANSGLYCOSYLASE RLPA"/>
    <property type="match status" value="1"/>
</dbReference>
<comment type="function">
    <text evidence="4">Lytic transglycosylase with a strong preference for naked glycan strands that lack stem peptides.</text>
</comment>